<name>A0A5N5SYU0_9CRUS</name>
<keyword evidence="2" id="KW-1185">Reference proteome</keyword>
<accession>A0A5N5SYU0</accession>
<dbReference type="EMBL" id="SEYY01018406">
    <property type="protein sequence ID" value="KAB7499384.1"/>
    <property type="molecule type" value="Genomic_DNA"/>
</dbReference>
<proteinExistence type="predicted"/>
<protein>
    <submittedName>
        <fullName evidence="1">Uncharacterized protein</fullName>
    </submittedName>
</protein>
<dbReference type="OrthoDB" id="10323021at2759"/>
<feature type="non-terminal residue" evidence="1">
    <location>
        <position position="494"/>
    </location>
</feature>
<sequence length="494" mass="57047">MKRLLQKKERSLSKYNRVKRVKDHVRKTVLKKNFENSFNGVYGFTLMFHNYSFKVYSLAVSKIKKDGSIINVSNRHLKSVSLKNPLTADDSPCLSNDFDKMRSKEKLMAHDCSEVKETSFCNNSDSINVPYSILKRSLSLESFLNDSTNFGTLTSDSTTPIIKTKRLSKEHLNKKHVKRLFSNSNNNNDYNFSKVTTEQFKRNPCKIVDSKHSHTVCCVNSEESLVSLSNSQDIKPNVEICQKLENENNLEEIKRFKDTSRKEDIYISKCKPVSEDNCILNDSPNKVIASCIASIPDKSPHIIVLYSSGFSIWALYNEETEDGSKFYWQKNVNKDVAFKNMKSSFFIFGSGSLHCVYFMLIKAPSGINRPFEVDFVCLSSLEQVVIVEDYLPLRGCAECSFSCCDLQNWKFLYSFHSCKNEFCPNFKRSQALYIFSFDLIYSEKMQKWDLTLRIEKEHIFEHILLSTVLLHKCGKNLYTNCLILINLHVVVLLY</sequence>
<evidence type="ECO:0000313" key="2">
    <source>
        <dbReference type="Proteomes" id="UP000326759"/>
    </source>
</evidence>
<comment type="caution">
    <text evidence="1">The sequence shown here is derived from an EMBL/GenBank/DDBJ whole genome shotgun (WGS) entry which is preliminary data.</text>
</comment>
<reference evidence="1 2" key="1">
    <citation type="journal article" date="2019" name="PLoS Biol.">
        <title>Sex chromosomes control vertical transmission of feminizing Wolbachia symbionts in an isopod.</title>
        <authorList>
            <person name="Becking T."/>
            <person name="Chebbi M.A."/>
            <person name="Giraud I."/>
            <person name="Moumen B."/>
            <person name="Laverre T."/>
            <person name="Caubet Y."/>
            <person name="Peccoud J."/>
            <person name="Gilbert C."/>
            <person name="Cordaux R."/>
        </authorList>
    </citation>
    <scope>NUCLEOTIDE SEQUENCE [LARGE SCALE GENOMIC DNA]</scope>
    <source>
        <strain evidence="1">ANa2</strain>
        <tissue evidence="1">Whole body excluding digestive tract and cuticle</tissue>
    </source>
</reference>
<evidence type="ECO:0000313" key="1">
    <source>
        <dbReference type="EMBL" id="KAB7499384.1"/>
    </source>
</evidence>
<dbReference type="Proteomes" id="UP000326759">
    <property type="component" value="Unassembled WGS sequence"/>
</dbReference>
<organism evidence="1 2">
    <name type="scientific">Armadillidium nasatum</name>
    <dbReference type="NCBI Taxonomy" id="96803"/>
    <lineage>
        <taxon>Eukaryota</taxon>
        <taxon>Metazoa</taxon>
        <taxon>Ecdysozoa</taxon>
        <taxon>Arthropoda</taxon>
        <taxon>Crustacea</taxon>
        <taxon>Multicrustacea</taxon>
        <taxon>Malacostraca</taxon>
        <taxon>Eumalacostraca</taxon>
        <taxon>Peracarida</taxon>
        <taxon>Isopoda</taxon>
        <taxon>Oniscidea</taxon>
        <taxon>Crinocheta</taxon>
        <taxon>Armadillidiidae</taxon>
        <taxon>Armadillidium</taxon>
    </lineage>
</organism>
<gene>
    <name evidence="1" type="ORF">Anas_00991</name>
</gene>
<dbReference type="AlphaFoldDB" id="A0A5N5SYU0"/>